<accession>A0A4U5MQB2</accession>
<keyword evidence="2" id="KW-1185">Reference proteome</keyword>
<dbReference type="EMBL" id="AZBU02000006">
    <property type="protein sequence ID" value="TKR71768.1"/>
    <property type="molecule type" value="Genomic_DNA"/>
</dbReference>
<dbReference type="Proteomes" id="UP000298663">
    <property type="component" value="Unassembled WGS sequence"/>
</dbReference>
<sequence>MGLIVSELSDKYFATWLRCLLSESKTNLRIWDSEECKPIVEKVKARELKTSKKVKRTKEVVFEITDRLEVQLVHSALNSLHL</sequence>
<dbReference type="AlphaFoldDB" id="A0A4U5MQB2"/>
<reference evidence="1 2" key="2">
    <citation type="journal article" date="2019" name="G3 (Bethesda)">
        <title>Hybrid Assembly of the Genome of the Entomopathogenic Nematode Steinernema carpocapsae Identifies the X-Chromosome.</title>
        <authorList>
            <person name="Serra L."/>
            <person name="Macchietto M."/>
            <person name="Macias-Munoz A."/>
            <person name="McGill C.J."/>
            <person name="Rodriguez I.M."/>
            <person name="Rodriguez B."/>
            <person name="Murad R."/>
            <person name="Mortazavi A."/>
        </authorList>
    </citation>
    <scope>NUCLEOTIDE SEQUENCE [LARGE SCALE GENOMIC DNA]</scope>
    <source>
        <strain evidence="1 2">ALL</strain>
    </source>
</reference>
<comment type="caution">
    <text evidence="1">The sequence shown here is derived from an EMBL/GenBank/DDBJ whole genome shotgun (WGS) entry which is preliminary data.</text>
</comment>
<organism evidence="1 2">
    <name type="scientific">Steinernema carpocapsae</name>
    <name type="common">Entomopathogenic nematode</name>
    <dbReference type="NCBI Taxonomy" id="34508"/>
    <lineage>
        <taxon>Eukaryota</taxon>
        <taxon>Metazoa</taxon>
        <taxon>Ecdysozoa</taxon>
        <taxon>Nematoda</taxon>
        <taxon>Chromadorea</taxon>
        <taxon>Rhabditida</taxon>
        <taxon>Tylenchina</taxon>
        <taxon>Panagrolaimomorpha</taxon>
        <taxon>Strongyloidoidea</taxon>
        <taxon>Steinernematidae</taxon>
        <taxon>Steinernema</taxon>
    </lineage>
</organism>
<reference evidence="1 2" key="1">
    <citation type="journal article" date="2015" name="Genome Biol.">
        <title>Comparative genomics of Steinernema reveals deeply conserved gene regulatory networks.</title>
        <authorList>
            <person name="Dillman A.R."/>
            <person name="Macchietto M."/>
            <person name="Porter C.F."/>
            <person name="Rogers A."/>
            <person name="Williams B."/>
            <person name="Antoshechkin I."/>
            <person name="Lee M.M."/>
            <person name="Goodwin Z."/>
            <person name="Lu X."/>
            <person name="Lewis E.E."/>
            <person name="Goodrich-Blair H."/>
            <person name="Stock S.P."/>
            <person name="Adams B.J."/>
            <person name="Sternberg P.W."/>
            <person name="Mortazavi A."/>
        </authorList>
    </citation>
    <scope>NUCLEOTIDE SEQUENCE [LARGE SCALE GENOMIC DNA]</scope>
    <source>
        <strain evidence="1 2">ALL</strain>
    </source>
</reference>
<gene>
    <name evidence="1" type="ORF">L596_019313</name>
</gene>
<protein>
    <submittedName>
        <fullName evidence="1">Uncharacterized protein</fullName>
    </submittedName>
</protein>
<evidence type="ECO:0000313" key="2">
    <source>
        <dbReference type="Proteomes" id="UP000298663"/>
    </source>
</evidence>
<name>A0A4U5MQB2_STECR</name>
<proteinExistence type="predicted"/>
<evidence type="ECO:0000313" key="1">
    <source>
        <dbReference type="EMBL" id="TKR71768.1"/>
    </source>
</evidence>